<evidence type="ECO:0008006" key="3">
    <source>
        <dbReference type="Google" id="ProtNLM"/>
    </source>
</evidence>
<comment type="caution">
    <text evidence="1">The sequence shown here is derived from an EMBL/GenBank/DDBJ whole genome shotgun (WGS) entry which is preliminary data.</text>
</comment>
<dbReference type="EMBL" id="CAWUFR010000295">
    <property type="protein sequence ID" value="CAK6975348.1"/>
    <property type="molecule type" value="Genomic_DNA"/>
</dbReference>
<dbReference type="AlphaFoldDB" id="A0AAV1PVJ5"/>
<accession>A0AAV1PVJ5</accession>
<organism evidence="1 2">
    <name type="scientific">Scomber scombrus</name>
    <name type="common">Atlantic mackerel</name>
    <name type="synonym">Scomber vernalis</name>
    <dbReference type="NCBI Taxonomy" id="13677"/>
    <lineage>
        <taxon>Eukaryota</taxon>
        <taxon>Metazoa</taxon>
        <taxon>Chordata</taxon>
        <taxon>Craniata</taxon>
        <taxon>Vertebrata</taxon>
        <taxon>Euteleostomi</taxon>
        <taxon>Actinopterygii</taxon>
        <taxon>Neopterygii</taxon>
        <taxon>Teleostei</taxon>
        <taxon>Neoteleostei</taxon>
        <taxon>Acanthomorphata</taxon>
        <taxon>Pelagiaria</taxon>
        <taxon>Scombriformes</taxon>
        <taxon>Scombridae</taxon>
        <taxon>Scomber</taxon>
    </lineage>
</organism>
<protein>
    <recommendedName>
        <fullName evidence="3">Secreted protein</fullName>
    </recommendedName>
</protein>
<name>A0AAV1PVJ5_SCOSC</name>
<dbReference type="Proteomes" id="UP001314229">
    <property type="component" value="Unassembled WGS sequence"/>
</dbReference>
<gene>
    <name evidence="1" type="ORF">FSCOSCO3_A018529</name>
</gene>
<evidence type="ECO:0000313" key="2">
    <source>
        <dbReference type="Proteomes" id="UP001314229"/>
    </source>
</evidence>
<keyword evidence="2" id="KW-1185">Reference proteome</keyword>
<proteinExistence type="predicted"/>
<evidence type="ECO:0000313" key="1">
    <source>
        <dbReference type="EMBL" id="CAK6975348.1"/>
    </source>
</evidence>
<reference evidence="1 2" key="1">
    <citation type="submission" date="2024-01" db="EMBL/GenBank/DDBJ databases">
        <authorList>
            <person name="Alioto T."/>
            <person name="Alioto T."/>
            <person name="Gomez Garrido J."/>
        </authorList>
    </citation>
    <scope>NUCLEOTIDE SEQUENCE [LARGE SCALE GENOMIC DNA]</scope>
</reference>
<sequence length="92" mass="10464">MLRKLVNLVCVHAAYIRTCIEILFHHKQSYVPVVLICPYSPFHPFLVPQAKQSSLLDWRIPPSTVLCGFLKQWAKSRRYNTGAVKLTTGAPV</sequence>